<proteinExistence type="predicted"/>
<evidence type="ECO:0000256" key="4">
    <source>
        <dbReference type="ARBA" id="ARBA00022729"/>
    </source>
</evidence>
<dbReference type="GO" id="GO:0044384">
    <property type="term" value="C:host outer membrane"/>
    <property type="evidence" value="ECO:0007669"/>
    <property type="project" value="InterPro"/>
</dbReference>
<evidence type="ECO:0000256" key="2">
    <source>
        <dbReference type="ARBA" id="ARBA00022452"/>
    </source>
</evidence>
<dbReference type="PANTHER" id="PTHR35892:SF2">
    <property type="entry name" value="OUTER MEMBRANE PROTEIN PAGN"/>
    <property type="match status" value="1"/>
</dbReference>
<evidence type="ECO:0000259" key="7">
    <source>
        <dbReference type="Pfam" id="PF13505"/>
    </source>
</evidence>
<reference evidence="8 10" key="1">
    <citation type="submission" date="2018-06" db="EMBL/GenBank/DDBJ databases">
        <authorList>
            <consortium name="Pathogen Informatics"/>
            <person name="Doyle S."/>
        </authorList>
    </citation>
    <scope>NUCLEOTIDE SEQUENCE [LARGE SCALE GENOMIC DNA]</scope>
    <source>
        <strain evidence="8 10">NCTC10252</strain>
    </source>
</reference>
<feature type="chain" id="PRO_5033359512" evidence="6">
    <location>
        <begin position="24"/>
        <end position="176"/>
    </location>
</feature>
<dbReference type="AlphaFoldDB" id="A0A379QFD1"/>
<keyword evidence="4 6" id="KW-0732">Signal</keyword>
<sequence>MKKSTLSALLLCAGVMAVPAVHAADHSVSAGYAQSKVRDFKDIRGVNVKYRYEGGIPVGLITSFSYMKGERNYSESWEGEHLRGKEDTRYWSLLAGPALRVGDLVSVYALAGAGSAKSEIKEAGMGGASKTKTGFAWGAGVQFNPVKNVVIDVGYEGSRVSSVAINGFNVGVGYRF</sequence>
<evidence type="ECO:0000313" key="9">
    <source>
        <dbReference type="EMBL" id="SUF55082.1"/>
    </source>
</evidence>
<organism evidence="8 10">
    <name type="scientific">Salmonella enterica</name>
    <name type="common">Salmonella choleraesuis</name>
    <dbReference type="NCBI Taxonomy" id="28901"/>
    <lineage>
        <taxon>Bacteria</taxon>
        <taxon>Pseudomonadati</taxon>
        <taxon>Pseudomonadota</taxon>
        <taxon>Gammaproteobacteria</taxon>
        <taxon>Enterobacterales</taxon>
        <taxon>Enterobacteriaceae</taxon>
        <taxon>Salmonella</taxon>
    </lineage>
</organism>
<keyword evidence="2" id="KW-1134">Transmembrane beta strand</keyword>
<dbReference type="PROSITE" id="PS00695">
    <property type="entry name" value="ENT_VIR_OMP_2"/>
    <property type="match status" value="1"/>
</dbReference>
<comment type="subcellular location">
    <subcellularLocation>
        <location evidence="1">Cell outer membrane</location>
        <topology evidence="1">Multi-pass membrane protein</topology>
    </subcellularLocation>
</comment>
<evidence type="ECO:0000256" key="5">
    <source>
        <dbReference type="ARBA" id="ARBA00023136"/>
    </source>
</evidence>
<accession>A0A379QFD1</accession>
<evidence type="ECO:0000313" key="8">
    <source>
        <dbReference type="EMBL" id="SUF54959.1"/>
    </source>
</evidence>
<feature type="domain" description="Outer membrane protein beta-barrel" evidence="7">
    <location>
        <begin position="9"/>
        <end position="176"/>
    </location>
</feature>
<dbReference type="InterPro" id="IPR000758">
    <property type="entry name" value="Enterovir_OMP"/>
</dbReference>
<dbReference type="Proteomes" id="UP000254597">
    <property type="component" value="Unassembled WGS sequence"/>
</dbReference>
<dbReference type="PRINTS" id="PR00316">
    <property type="entry name" value="ENTEROVIROMP"/>
</dbReference>
<dbReference type="PROSITE" id="PS00694">
    <property type="entry name" value="ENT_VIR_OMP_1"/>
    <property type="match status" value="1"/>
</dbReference>
<keyword evidence="5" id="KW-0472">Membrane</keyword>
<evidence type="ECO:0000313" key="10">
    <source>
        <dbReference type="Proteomes" id="UP000254597"/>
    </source>
</evidence>
<feature type="signal peptide" evidence="6">
    <location>
        <begin position="1"/>
        <end position="23"/>
    </location>
</feature>
<dbReference type="InterPro" id="IPR051723">
    <property type="entry name" value="Bact_OM_Invasion-Related"/>
</dbReference>
<keyword evidence="3" id="KW-0812">Transmembrane</keyword>
<gene>
    <name evidence="8" type="primary">pagC_1</name>
    <name evidence="9" type="synonym">pagC_2</name>
    <name evidence="8" type="ORF">NCTC10252_00126</name>
    <name evidence="9" type="ORF">NCTC10252_00251</name>
</gene>
<evidence type="ECO:0000256" key="3">
    <source>
        <dbReference type="ARBA" id="ARBA00022692"/>
    </source>
</evidence>
<protein>
    <submittedName>
        <fullName evidence="8">Outer membrane invasion protein</fullName>
    </submittedName>
</protein>
<dbReference type="GO" id="GO:0009279">
    <property type="term" value="C:cell outer membrane"/>
    <property type="evidence" value="ECO:0007669"/>
    <property type="project" value="UniProtKB-SubCell"/>
</dbReference>
<dbReference type="SUPFAM" id="SSF56925">
    <property type="entry name" value="OMPA-like"/>
    <property type="match status" value="1"/>
</dbReference>
<dbReference type="Pfam" id="PF13505">
    <property type="entry name" value="OMP_b-brl"/>
    <property type="match status" value="1"/>
</dbReference>
<dbReference type="PANTHER" id="PTHR35892">
    <property type="entry name" value="OUTER MEMBRANE PROTEIN PAGN-RELATED"/>
    <property type="match status" value="1"/>
</dbReference>
<dbReference type="EMBL" id="UGWP01000003">
    <property type="protein sequence ID" value="SUF55082.1"/>
    <property type="molecule type" value="Genomic_DNA"/>
</dbReference>
<dbReference type="InterPro" id="IPR027385">
    <property type="entry name" value="Beta-barrel_OMP"/>
</dbReference>
<evidence type="ECO:0000256" key="6">
    <source>
        <dbReference type="SAM" id="SignalP"/>
    </source>
</evidence>
<evidence type="ECO:0000256" key="1">
    <source>
        <dbReference type="ARBA" id="ARBA00004571"/>
    </source>
</evidence>
<name>A0A379QFD1_SALER</name>
<dbReference type="InterPro" id="IPR011250">
    <property type="entry name" value="OMP/PagP_B-barrel"/>
</dbReference>
<dbReference type="EMBL" id="UGWP01000003">
    <property type="protein sequence ID" value="SUF54959.1"/>
    <property type="molecule type" value="Genomic_DNA"/>
</dbReference>
<dbReference type="Gene3D" id="2.40.160.20">
    <property type="match status" value="1"/>
</dbReference>